<dbReference type="InterPro" id="IPR052595">
    <property type="entry name" value="LRRC69/RLP"/>
</dbReference>
<comment type="caution">
    <text evidence="1">The sequence shown here is derived from an EMBL/GenBank/DDBJ whole genome shotgun (WGS) entry which is preliminary data.</text>
</comment>
<evidence type="ECO:0000313" key="1">
    <source>
        <dbReference type="EMBL" id="KAH7543805.1"/>
    </source>
</evidence>
<dbReference type="InterPro" id="IPR032675">
    <property type="entry name" value="LRR_dom_sf"/>
</dbReference>
<protein>
    <submittedName>
        <fullName evidence="1">Uncharacterized protein</fullName>
    </submittedName>
</protein>
<name>A0ABQ8H0R7_9ROSI</name>
<reference evidence="1 2" key="1">
    <citation type="submission" date="2021-02" db="EMBL/GenBank/DDBJ databases">
        <title>Plant Genome Project.</title>
        <authorList>
            <person name="Zhang R.-G."/>
        </authorList>
    </citation>
    <scope>NUCLEOTIDE SEQUENCE [LARGE SCALE GENOMIC DNA]</scope>
    <source>
        <tissue evidence="1">Leaves</tissue>
    </source>
</reference>
<dbReference type="EMBL" id="JAFEMO010000015">
    <property type="protein sequence ID" value="KAH7543805.1"/>
    <property type="molecule type" value="Genomic_DNA"/>
</dbReference>
<dbReference type="SUPFAM" id="SSF52047">
    <property type="entry name" value="RNI-like"/>
    <property type="match status" value="1"/>
</dbReference>
<sequence>MSDNKIAKFVFPKGNKGLRNLSELSLVNVSINDGSSLLQSLGSFPSLKTLYLGSNNFIESTTSGGYLHNFTNLEALSLDGSSLHISLLHSIAAFTSLQTLSMRSCQVNGTLSFQDLPNFKNLTALFMDGSDLSITFLQMIGLMTSLEGLSLSSCGLQKTLSHQG</sequence>
<accession>A0ABQ8H0R7</accession>
<organism evidence="1 2">
    <name type="scientific">Xanthoceras sorbifolium</name>
    <dbReference type="NCBI Taxonomy" id="99658"/>
    <lineage>
        <taxon>Eukaryota</taxon>
        <taxon>Viridiplantae</taxon>
        <taxon>Streptophyta</taxon>
        <taxon>Embryophyta</taxon>
        <taxon>Tracheophyta</taxon>
        <taxon>Spermatophyta</taxon>
        <taxon>Magnoliopsida</taxon>
        <taxon>eudicotyledons</taxon>
        <taxon>Gunneridae</taxon>
        <taxon>Pentapetalae</taxon>
        <taxon>rosids</taxon>
        <taxon>malvids</taxon>
        <taxon>Sapindales</taxon>
        <taxon>Sapindaceae</taxon>
        <taxon>Xanthoceroideae</taxon>
        <taxon>Xanthoceras</taxon>
    </lineage>
</organism>
<proteinExistence type="predicted"/>
<dbReference type="Proteomes" id="UP000827721">
    <property type="component" value="Unassembled WGS sequence"/>
</dbReference>
<dbReference type="Gene3D" id="3.80.10.10">
    <property type="entry name" value="Ribonuclease Inhibitor"/>
    <property type="match status" value="1"/>
</dbReference>
<dbReference type="PANTHER" id="PTHR48057">
    <property type="entry name" value="LEUCINE-RICH REPEAT SERINE/THREONINE-PROTEIN KINASE 1"/>
    <property type="match status" value="1"/>
</dbReference>
<evidence type="ECO:0000313" key="2">
    <source>
        <dbReference type="Proteomes" id="UP000827721"/>
    </source>
</evidence>
<gene>
    <name evidence="1" type="ORF">JRO89_XS15G0022700</name>
</gene>
<keyword evidence="2" id="KW-1185">Reference proteome</keyword>